<dbReference type="InterPro" id="IPR000629">
    <property type="entry name" value="RNA-helicase_DEAD-box_CS"/>
</dbReference>
<feature type="domain" description="Helicase ATP-binding" evidence="8">
    <location>
        <begin position="33"/>
        <end position="203"/>
    </location>
</feature>
<feature type="domain" description="Helicase C-terminal" evidence="9">
    <location>
        <begin position="214"/>
        <end position="374"/>
    </location>
</feature>
<dbReference type="InterPro" id="IPR014001">
    <property type="entry name" value="Helicase_ATP-bd"/>
</dbReference>
<dbReference type="PROSITE" id="PS00039">
    <property type="entry name" value="DEAD_ATP_HELICASE"/>
    <property type="match status" value="1"/>
</dbReference>
<comment type="similarity">
    <text evidence="6">Belongs to the DEAD box helicase family.</text>
</comment>
<organism evidence="11 12">
    <name type="scientific">Evansella tamaricis</name>
    <dbReference type="NCBI Taxonomy" id="2069301"/>
    <lineage>
        <taxon>Bacteria</taxon>
        <taxon>Bacillati</taxon>
        <taxon>Bacillota</taxon>
        <taxon>Bacilli</taxon>
        <taxon>Bacillales</taxon>
        <taxon>Bacillaceae</taxon>
        <taxon>Evansella</taxon>
    </lineage>
</organism>
<comment type="caution">
    <text evidence="11">The sequence shown here is derived from an EMBL/GenBank/DDBJ whole genome shotgun (WGS) entry which is preliminary data.</text>
</comment>
<dbReference type="PROSITE" id="PS51194">
    <property type="entry name" value="HELICASE_CTER"/>
    <property type="match status" value="1"/>
</dbReference>
<feature type="domain" description="DEAD-box RNA helicase Q" evidence="10">
    <location>
        <begin position="2"/>
        <end position="30"/>
    </location>
</feature>
<accession>A0ABS6JMN9</accession>
<dbReference type="SMART" id="SM00490">
    <property type="entry name" value="HELICc"/>
    <property type="match status" value="1"/>
</dbReference>
<evidence type="ECO:0000259" key="9">
    <source>
        <dbReference type="PROSITE" id="PS51194"/>
    </source>
</evidence>
<evidence type="ECO:0000259" key="8">
    <source>
        <dbReference type="PROSITE" id="PS51192"/>
    </source>
</evidence>
<feature type="short sequence motif" description="Q motif" evidence="5">
    <location>
        <begin position="2"/>
        <end position="30"/>
    </location>
</feature>
<dbReference type="Proteomes" id="UP000784880">
    <property type="component" value="Unassembled WGS sequence"/>
</dbReference>
<dbReference type="InterPro" id="IPR001650">
    <property type="entry name" value="Helicase_C-like"/>
</dbReference>
<keyword evidence="4 6" id="KW-0067">ATP-binding</keyword>
<dbReference type="Pfam" id="PF00270">
    <property type="entry name" value="DEAD"/>
    <property type="match status" value="1"/>
</dbReference>
<gene>
    <name evidence="11" type="ORF">KS419_17810</name>
</gene>
<sequence>MALFNELNIEQSILRAIDSMGFEEATPIQEQVIPLSKDGQDIIGQAQTGTGKTVAFGIPCIEQVTLDEKHPQALVLTPTRELAIQVAEELNKLGKFKGVRALPIYGGQDISRQISALKRHPQIIVATPGRYMDHMRRKTIRPEYLNIVVLDEADEMLSMGFIEDIETILQEVPKERRMLMFSATMPPKLKTIADRFMRSPVSVTVKAKQLTVENIEQRYIILPEKEKFDTLCNLLDMETPELAIIFGRTKRRVDELTESLSIRGFAVDGLHGDLKQERRDQVIRKFKRGAIDVMVATDVAARGLDVNNVTHVINFDLPQDAESYVHRIGRTGRAGKKGISYSFSTPKEKDHLNYIEQSTKQKMKQVPRPTYDDALTGRHQEAVENLTTAVEGEKNTELEKAAKQLLQTYDPVMLVSAALQMVTKEPSKKAVKITGEAPVRSKNKPKRDGGGGPRGGRGGGGQRRRKERTGEGGGYKIKAKKRTKNDRDGFKKKDRDGRKKS</sequence>
<dbReference type="PANTHER" id="PTHR47963">
    <property type="entry name" value="DEAD-BOX ATP-DEPENDENT RNA HELICASE 47, MITOCHONDRIAL"/>
    <property type="match status" value="1"/>
</dbReference>
<dbReference type="InterPro" id="IPR014014">
    <property type="entry name" value="RNA_helicase_DEAD_Q_motif"/>
</dbReference>
<evidence type="ECO:0000256" key="7">
    <source>
        <dbReference type="SAM" id="MobiDB-lite"/>
    </source>
</evidence>
<keyword evidence="1 6" id="KW-0547">Nucleotide-binding</keyword>
<dbReference type="CDD" id="cd18787">
    <property type="entry name" value="SF2_C_DEAD"/>
    <property type="match status" value="1"/>
</dbReference>
<dbReference type="GO" id="GO:0004386">
    <property type="term" value="F:helicase activity"/>
    <property type="evidence" value="ECO:0007669"/>
    <property type="project" value="UniProtKB-KW"/>
</dbReference>
<evidence type="ECO:0000256" key="3">
    <source>
        <dbReference type="ARBA" id="ARBA00022806"/>
    </source>
</evidence>
<name>A0ABS6JMN9_9BACI</name>
<evidence type="ECO:0000256" key="1">
    <source>
        <dbReference type="ARBA" id="ARBA00022741"/>
    </source>
</evidence>
<protein>
    <submittedName>
        <fullName evidence="11">DEAD/DEAH box helicase</fullName>
    </submittedName>
</protein>
<keyword evidence="2 6" id="KW-0378">Hydrolase</keyword>
<feature type="region of interest" description="Disordered" evidence="7">
    <location>
        <begin position="423"/>
        <end position="501"/>
    </location>
</feature>
<keyword evidence="3 6" id="KW-0347">Helicase</keyword>
<feature type="compositionally biased region" description="Basic and acidic residues" evidence="7">
    <location>
        <begin position="485"/>
        <end position="501"/>
    </location>
</feature>
<dbReference type="InterPro" id="IPR044742">
    <property type="entry name" value="DEAD/DEAH_RhlB"/>
</dbReference>
<dbReference type="PANTHER" id="PTHR47963:SF5">
    <property type="entry name" value="DEAD-BOX ATP-DEPENDENT RNA HELICASE CSHA"/>
    <property type="match status" value="1"/>
</dbReference>
<evidence type="ECO:0000259" key="10">
    <source>
        <dbReference type="PROSITE" id="PS51195"/>
    </source>
</evidence>
<evidence type="ECO:0000256" key="6">
    <source>
        <dbReference type="RuleBase" id="RU000492"/>
    </source>
</evidence>
<dbReference type="InterPro" id="IPR011545">
    <property type="entry name" value="DEAD/DEAH_box_helicase_dom"/>
</dbReference>
<dbReference type="CDD" id="cd00268">
    <property type="entry name" value="DEADc"/>
    <property type="match status" value="1"/>
</dbReference>
<evidence type="ECO:0000256" key="4">
    <source>
        <dbReference type="ARBA" id="ARBA00022840"/>
    </source>
</evidence>
<feature type="compositionally biased region" description="Gly residues" evidence="7">
    <location>
        <begin position="450"/>
        <end position="461"/>
    </location>
</feature>
<evidence type="ECO:0000256" key="2">
    <source>
        <dbReference type="ARBA" id="ARBA00022801"/>
    </source>
</evidence>
<dbReference type="Pfam" id="PF00271">
    <property type="entry name" value="Helicase_C"/>
    <property type="match status" value="1"/>
</dbReference>
<evidence type="ECO:0000256" key="5">
    <source>
        <dbReference type="PROSITE-ProRule" id="PRU00552"/>
    </source>
</evidence>
<dbReference type="InterPro" id="IPR050547">
    <property type="entry name" value="DEAD_box_RNA_helicases"/>
</dbReference>
<dbReference type="EMBL" id="JAHQCS010000145">
    <property type="protein sequence ID" value="MBU9713588.1"/>
    <property type="molecule type" value="Genomic_DNA"/>
</dbReference>
<evidence type="ECO:0000313" key="11">
    <source>
        <dbReference type="EMBL" id="MBU9713588.1"/>
    </source>
</evidence>
<evidence type="ECO:0000313" key="12">
    <source>
        <dbReference type="Proteomes" id="UP000784880"/>
    </source>
</evidence>
<reference evidence="11 12" key="1">
    <citation type="submission" date="2021-06" db="EMBL/GenBank/DDBJ databases">
        <title>Bacillus sp. RD4P76, an endophyte from a halophyte.</title>
        <authorList>
            <person name="Sun J.-Q."/>
        </authorList>
    </citation>
    <scope>NUCLEOTIDE SEQUENCE [LARGE SCALE GENOMIC DNA]</scope>
    <source>
        <strain evidence="11 12">CGMCC 1.15917</strain>
    </source>
</reference>
<dbReference type="SMART" id="SM00487">
    <property type="entry name" value="DEXDc"/>
    <property type="match status" value="1"/>
</dbReference>
<dbReference type="PROSITE" id="PS51195">
    <property type="entry name" value="Q_MOTIF"/>
    <property type="match status" value="1"/>
</dbReference>
<proteinExistence type="inferred from homology"/>
<keyword evidence="12" id="KW-1185">Reference proteome</keyword>
<dbReference type="RefSeq" id="WP_217067740.1">
    <property type="nucleotide sequence ID" value="NZ_JAHQCS010000145.1"/>
</dbReference>
<dbReference type="PROSITE" id="PS51192">
    <property type="entry name" value="HELICASE_ATP_BIND_1"/>
    <property type="match status" value="1"/>
</dbReference>